<dbReference type="Proteomes" id="UP000501926">
    <property type="component" value="Chromosome"/>
</dbReference>
<gene>
    <name evidence="2" type="ORF">KsCSTR_02580</name>
    <name evidence="1" type="ORF">kustd2228</name>
</gene>
<reference evidence="2 3" key="3">
    <citation type="submission" date="2020-02" db="EMBL/GenBank/DDBJ databases">
        <title>Newly sequenced genome of strain CSTR1 showed variability in Candidatus Kuenenia stuttgartiensis genomes.</title>
        <authorList>
            <person name="Ding C."/>
            <person name="Adrian L."/>
        </authorList>
    </citation>
    <scope>NUCLEOTIDE SEQUENCE [LARGE SCALE GENOMIC DNA]</scope>
    <source>
        <strain evidence="2 3">CSTR1</strain>
    </source>
</reference>
<reference evidence="1" key="1">
    <citation type="journal article" date="2006" name="Nature">
        <title>Deciphering the evolution and metabolism of an anammox bacterium from a community genome.</title>
        <authorList>
            <person name="Strous M."/>
            <person name="Pelletier E."/>
            <person name="Mangenot S."/>
            <person name="Rattei T."/>
            <person name="Lehner A."/>
            <person name="Taylor M.W."/>
            <person name="Horn M."/>
            <person name="Daims H."/>
            <person name="Bartol-Mavel D."/>
            <person name="Wincker P."/>
            <person name="Barbe V."/>
            <person name="Fonknechten N."/>
            <person name="Vallenet D."/>
            <person name="Segurens B."/>
            <person name="Schenowitz-Truong C."/>
            <person name="Medigue C."/>
            <person name="Collingro A."/>
            <person name="Snel B."/>
            <person name="Dutilh B.E."/>
            <person name="OpDenCamp H.J.M."/>
            <person name="vanDerDrift C."/>
            <person name="Cirpus I."/>
            <person name="vanDePas-Schoonen K.T."/>
            <person name="Harhangi H.R."/>
            <person name="vanNiftrik L."/>
            <person name="Schmid M."/>
            <person name="Keltjens J."/>
            <person name="vanDeVossenberg J."/>
            <person name="Kartal B."/>
            <person name="Meier H."/>
            <person name="Frishman D."/>
            <person name="Huynen M.A."/>
            <person name="Mewes H."/>
            <person name="Weissenbach J."/>
            <person name="Jetten M.S.M."/>
            <person name="Wagner M."/>
            <person name="LePaslier D."/>
        </authorList>
    </citation>
    <scope>NUCLEOTIDE SEQUENCE</scope>
</reference>
<evidence type="ECO:0000313" key="3">
    <source>
        <dbReference type="Proteomes" id="UP000501926"/>
    </source>
</evidence>
<dbReference type="AlphaFoldDB" id="Q1PY68"/>
<sequence length="58" mass="6981">MKESLKDIETTGSYFERLLLQQYFFCDCMRDILLRPTVSWKKFVSDVCRILRIQTCVL</sequence>
<accession>Q1PY68</accession>
<reference evidence="1" key="2">
    <citation type="submission" date="2006-01" db="EMBL/GenBank/DDBJ databases">
        <authorList>
            <person name="Genoscope"/>
        </authorList>
    </citation>
    <scope>NUCLEOTIDE SEQUENCE</scope>
</reference>
<evidence type="ECO:0000313" key="1">
    <source>
        <dbReference type="EMBL" id="CAJ72973.1"/>
    </source>
</evidence>
<evidence type="ECO:0000313" key="2">
    <source>
        <dbReference type="EMBL" id="QII09637.1"/>
    </source>
</evidence>
<protein>
    <submittedName>
        <fullName evidence="1">Uncharacterized protein</fullName>
    </submittedName>
</protein>
<dbReference type="EMBL" id="CT573072">
    <property type="protein sequence ID" value="CAJ72973.1"/>
    <property type="molecule type" value="Genomic_DNA"/>
</dbReference>
<name>Q1PY68_KUEST</name>
<proteinExistence type="predicted"/>
<organism evidence="1">
    <name type="scientific">Kuenenia stuttgartiensis</name>
    <dbReference type="NCBI Taxonomy" id="174633"/>
    <lineage>
        <taxon>Bacteria</taxon>
        <taxon>Pseudomonadati</taxon>
        <taxon>Planctomycetota</taxon>
        <taxon>Candidatus Brocadiia</taxon>
        <taxon>Candidatus Brocadiales</taxon>
        <taxon>Candidatus Brocadiaceae</taxon>
        <taxon>Candidatus Kuenenia</taxon>
    </lineage>
</organism>
<dbReference type="EMBL" id="CP049055">
    <property type="protein sequence ID" value="QII09637.1"/>
    <property type="molecule type" value="Genomic_DNA"/>
</dbReference>